<accession>A0A9N9XMD5</accession>
<evidence type="ECO:0000256" key="1">
    <source>
        <dbReference type="ARBA" id="ARBA00007584"/>
    </source>
</evidence>
<feature type="region of interest" description="Disordered" evidence="3">
    <location>
        <begin position="160"/>
        <end position="184"/>
    </location>
</feature>
<dbReference type="InterPro" id="IPR010754">
    <property type="entry name" value="OPA3-like"/>
</dbReference>
<evidence type="ECO:0008006" key="6">
    <source>
        <dbReference type="Google" id="ProtNLM"/>
    </source>
</evidence>
<keyword evidence="2" id="KW-0175">Coiled coil</keyword>
<organism evidence="4 5">
    <name type="scientific">Phyllotreta striolata</name>
    <name type="common">Striped flea beetle</name>
    <name type="synonym">Crioceris striolata</name>
    <dbReference type="NCBI Taxonomy" id="444603"/>
    <lineage>
        <taxon>Eukaryota</taxon>
        <taxon>Metazoa</taxon>
        <taxon>Ecdysozoa</taxon>
        <taxon>Arthropoda</taxon>
        <taxon>Hexapoda</taxon>
        <taxon>Insecta</taxon>
        <taxon>Pterygota</taxon>
        <taxon>Neoptera</taxon>
        <taxon>Endopterygota</taxon>
        <taxon>Coleoptera</taxon>
        <taxon>Polyphaga</taxon>
        <taxon>Cucujiformia</taxon>
        <taxon>Chrysomeloidea</taxon>
        <taxon>Chrysomelidae</taxon>
        <taxon>Galerucinae</taxon>
        <taxon>Alticini</taxon>
        <taxon>Phyllotreta</taxon>
    </lineage>
</organism>
<evidence type="ECO:0000313" key="4">
    <source>
        <dbReference type="EMBL" id="CAG9859660.1"/>
    </source>
</evidence>
<dbReference type="GO" id="GO:0019216">
    <property type="term" value="P:regulation of lipid metabolic process"/>
    <property type="evidence" value="ECO:0007669"/>
    <property type="project" value="TreeGrafter"/>
</dbReference>
<proteinExistence type="inferred from homology"/>
<dbReference type="Proteomes" id="UP001153712">
    <property type="component" value="Chromosome 3"/>
</dbReference>
<sequence length="265" mass="29712">MVVGAFPAAKLGALLLKQISKPIANALKSQAKSSPVFRKYICMPPAQFYNWCEVKAKMWILNLGKPVNVPVLNEAMAIELGANLLGEGIIFIIAAGVVIAEYNRSSKKEAAKEEAKTQEMEDIRNTMRELFIQTEEQAAQLRELTRKLGDIDTKLGIANTTMSSTKSQPPRKADIKNSESGKDKRKDVYIVQTPDVSYQSNENIAGERTNFAEYSSPKRPYNNVILKAIDDIEDMFCESPLIERQENNILFLSLYHINALLRLND</sequence>
<dbReference type="PANTHER" id="PTHR12499">
    <property type="entry name" value="OPTIC ATROPHY 3 PROTEIN OPA3"/>
    <property type="match status" value="1"/>
</dbReference>
<name>A0A9N9XMD5_PHYSR</name>
<gene>
    <name evidence="4" type="ORF">PHYEVI_LOCUS6029</name>
</gene>
<reference evidence="4" key="1">
    <citation type="submission" date="2022-01" db="EMBL/GenBank/DDBJ databases">
        <authorList>
            <person name="King R."/>
        </authorList>
    </citation>
    <scope>NUCLEOTIDE SEQUENCE</scope>
</reference>
<dbReference type="GO" id="GO:0005739">
    <property type="term" value="C:mitochondrion"/>
    <property type="evidence" value="ECO:0007669"/>
    <property type="project" value="TreeGrafter"/>
</dbReference>
<dbReference type="Pfam" id="PF07047">
    <property type="entry name" value="OPA3"/>
    <property type="match status" value="1"/>
</dbReference>
<dbReference type="EMBL" id="OU900096">
    <property type="protein sequence ID" value="CAG9859660.1"/>
    <property type="molecule type" value="Genomic_DNA"/>
</dbReference>
<evidence type="ECO:0000256" key="2">
    <source>
        <dbReference type="ARBA" id="ARBA00023054"/>
    </source>
</evidence>
<dbReference type="OrthoDB" id="2129069at2759"/>
<keyword evidence="5" id="KW-1185">Reference proteome</keyword>
<dbReference type="PANTHER" id="PTHR12499:SF0">
    <property type="entry name" value="OPTIC ATROPHY 3 PROTEIN"/>
    <property type="match status" value="1"/>
</dbReference>
<dbReference type="AlphaFoldDB" id="A0A9N9XMD5"/>
<protein>
    <recommendedName>
        <fullName evidence="6">OPA3-like protein</fullName>
    </recommendedName>
</protein>
<evidence type="ECO:0000256" key="3">
    <source>
        <dbReference type="SAM" id="MobiDB-lite"/>
    </source>
</evidence>
<evidence type="ECO:0000313" key="5">
    <source>
        <dbReference type="Proteomes" id="UP001153712"/>
    </source>
</evidence>
<feature type="compositionally biased region" description="Basic and acidic residues" evidence="3">
    <location>
        <begin position="171"/>
        <end position="184"/>
    </location>
</feature>
<comment type="similarity">
    <text evidence="1">Belongs to the OPA3 family.</text>
</comment>